<dbReference type="GO" id="GO:0008168">
    <property type="term" value="F:methyltransferase activity"/>
    <property type="evidence" value="ECO:0007669"/>
    <property type="project" value="UniProtKB-KW"/>
</dbReference>
<gene>
    <name evidence="1" type="ORF">A606_10690</name>
</gene>
<proteinExistence type="predicted"/>
<protein>
    <submittedName>
        <fullName evidence="1">Type III restriction-modification system methyltransferase</fullName>
    </submittedName>
</protein>
<keyword evidence="1" id="KW-0808">Transferase</keyword>
<reference evidence="1 2" key="1">
    <citation type="submission" date="2012-06" db="EMBL/GenBank/DDBJ databases">
        <title>Complete genome sequence of Corynebacterium terpenotabidum Y-11 (=DSM 44721).</title>
        <authorList>
            <person name="Ruckert C."/>
            <person name="Albersmeier A."/>
            <person name="Al-Dilaimi A."/>
            <person name="Szczepanowski R."/>
            <person name="Kalinowski J."/>
        </authorList>
    </citation>
    <scope>NUCLEOTIDE SEQUENCE [LARGE SCALE GENOMIC DNA]</scope>
    <source>
        <strain evidence="1 2">Y-11</strain>
    </source>
</reference>
<dbReference type="eggNOG" id="COG2189">
    <property type="taxonomic scope" value="Bacteria"/>
</dbReference>
<dbReference type="AlphaFoldDB" id="S4XF64"/>
<dbReference type="KEGG" id="cter:A606_10690"/>
<evidence type="ECO:0000313" key="2">
    <source>
        <dbReference type="Proteomes" id="UP000014809"/>
    </source>
</evidence>
<dbReference type="PATRIC" id="fig|1200352.3.peg.2181"/>
<sequence>MADVARTPDGTEQLSIDQLGASIKPGRTSEDLLFQVLLDWGLELSMSIKKEDVAGHELLTVEDGALIACFDQEVSPDIIREIARREPLRAVFRDDGFEDDAARINAEQIFREMSPKTDIKAI</sequence>
<keyword evidence="2" id="KW-1185">Reference proteome</keyword>
<organism evidence="1 2">
    <name type="scientific">Corynebacterium terpenotabidum Y-11</name>
    <dbReference type="NCBI Taxonomy" id="1200352"/>
    <lineage>
        <taxon>Bacteria</taxon>
        <taxon>Bacillati</taxon>
        <taxon>Actinomycetota</taxon>
        <taxon>Actinomycetes</taxon>
        <taxon>Mycobacteriales</taxon>
        <taxon>Corynebacteriaceae</taxon>
        <taxon>Corynebacterium</taxon>
    </lineage>
</organism>
<dbReference type="EMBL" id="CP003696">
    <property type="protein sequence ID" value="AGP31777.1"/>
    <property type="molecule type" value="Genomic_DNA"/>
</dbReference>
<dbReference type="Proteomes" id="UP000014809">
    <property type="component" value="Chromosome"/>
</dbReference>
<keyword evidence="1" id="KW-0489">Methyltransferase</keyword>
<dbReference type="GO" id="GO:0032259">
    <property type="term" value="P:methylation"/>
    <property type="evidence" value="ECO:0007669"/>
    <property type="project" value="UniProtKB-KW"/>
</dbReference>
<dbReference type="REBASE" id="66649">
    <property type="entry name" value="M.CteY11ORF10690P"/>
</dbReference>
<name>S4XF64_9CORY</name>
<dbReference type="STRING" id="1200352.A606_10690"/>
<accession>S4XF64</accession>
<evidence type="ECO:0000313" key="1">
    <source>
        <dbReference type="EMBL" id="AGP31777.1"/>
    </source>
</evidence>
<dbReference type="HOGENOM" id="CLU_2024685_0_0_11"/>